<dbReference type="GO" id="GO:0005524">
    <property type="term" value="F:ATP binding"/>
    <property type="evidence" value="ECO:0007669"/>
    <property type="project" value="UniProtKB-KW"/>
</dbReference>
<comment type="caution">
    <text evidence="4">The sequence shown here is derived from an EMBL/GenBank/DDBJ whole genome shotgun (WGS) entry which is preliminary data.</text>
</comment>
<dbReference type="InterPro" id="IPR003439">
    <property type="entry name" value="ABC_transporter-like_ATP-bd"/>
</dbReference>
<accession>A0AAE3SIP3</accession>
<dbReference type="SUPFAM" id="SSF52540">
    <property type="entry name" value="P-loop containing nucleoside triphosphate hydrolases"/>
    <property type="match status" value="1"/>
</dbReference>
<feature type="domain" description="ABC transporter" evidence="3">
    <location>
        <begin position="2"/>
        <end position="227"/>
    </location>
</feature>
<gene>
    <name evidence="4" type="ORF">OM074_03385</name>
</gene>
<reference evidence="4" key="1">
    <citation type="submission" date="2022-10" db="EMBL/GenBank/DDBJ databases">
        <authorList>
            <person name="Yu W.X."/>
        </authorList>
    </citation>
    <scope>NUCLEOTIDE SEQUENCE</scope>
    <source>
        <strain evidence="4">D04</strain>
    </source>
</reference>
<evidence type="ECO:0000256" key="2">
    <source>
        <dbReference type="ARBA" id="ARBA00022840"/>
    </source>
</evidence>
<keyword evidence="2 4" id="KW-0067">ATP-binding</keyword>
<organism evidence="4 5">
    <name type="scientific">Plebeiibacterium marinum</name>
    <dbReference type="NCBI Taxonomy" id="2992111"/>
    <lineage>
        <taxon>Bacteria</taxon>
        <taxon>Pseudomonadati</taxon>
        <taxon>Bacteroidota</taxon>
        <taxon>Bacteroidia</taxon>
        <taxon>Marinilabiliales</taxon>
        <taxon>Marinilabiliaceae</taxon>
        <taxon>Plebeiibacterium</taxon>
    </lineage>
</organism>
<keyword evidence="1" id="KW-0547">Nucleotide-binding</keyword>
<dbReference type="Gene3D" id="3.40.50.300">
    <property type="entry name" value="P-loop containing nucleotide triphosphate hydrolases"/>
    <property type="match status" value="1"/>
</dbReference>
<dbReference type="CDD" id="cd03230">
    <property type="entry name" value="ABC_DR_subfamily_A"/>
    <property type="match status" value="1"/>
</dbReference>
<dbReference type="Proteomes" id="UP001207408">
    <property type="component" value="Unassembled WGS sequence"/>
</dbReference>
<dbReference type="InterPro" id="IPR003593">
    <property type="entry name" value="AAA+_ATPase"/>
</dbReference>
<dbReference type="PANTHER" id="PTHR43158">
    <property type="entry name" value="SKFA PEPTIDE EXPORT ATP-BINDING PROTEIN SKFE"/>
    <property type="match status" value="1"/>
</dbReference>
<evidence type="ECO:0000256" key="1">
    <source>
        <dbReference type="ARBA" id="ARBA00022741"/>
    </source>
</evidence>
<evidence type="ECO:0000259" key="3">
    <source>
        <dbReference type="PROSITE" id="PS50893"/>
    </source>
</evidence>
<keyword evidence="5" id="KW-1185">Reference proteome</keyword>
<sequence>MIQINKLNFSYNKKKELYKDLCFKAQEGNIIGLLGKNGAGKSTLLKLMAGLLKPKSGEISVFGHTPFSRNPDFLADVFFVHEELHIPPVTIRCYTSALSSLYPKFNTDKLYQLIESFELDKNANLSKLSYGQKKKFIIAFALSTNCKLLLLDEPTNGLDIPSKAQFRKVLAGAITEEQNVIISTHQVRDIENLIDRVVVIDNGKEIFNQNTFEISKNFSFMSSPAIDDDVFYYEIAPGGYNVLKPKNGVETAIDLELLFNALINGTKLETNATVL</sequence>
<dbReference type="Pfam" id="PF00005">
    <property type="entry name" value="ABC_tran"/>
    <property type="match status" value="1"/>
</dbReference>
<dbReference type="GO" id="GO:0016887">
    <property type="term" value="F:ATP hydrolysis activity"/>
    <property type="evidence" value="ECO:0007669"/>
    <property type="project" value="InterPro"/>
</dbReference>
<protein>
    <submittedName>
        <fullName evidence="4">ABC transporter ATP-binding protein</fullName>
    </submittedName>
</protein>
<dbReference type="InterPro" id="IPR027417">
    <property type="entry name" value="P-loop_NTPase"/>
</dbReference>
<name>A0AAE3SIP3_9BACT</name>
<evidence type="ECO:0000313" key="4">
    <source>
        <dbReference type="EMBL" id="MCW3804653.1"/>
    </source>
</evidence>
<dbReference type="PROSITE" id="PS50893">
    <property type="entry name" value="ABC_TRANSPORTER_2"/>
    <property type="match status" value="1"/>
</dbReference>
<dbReference type="RefSeq" id="WP_301197872.1">
    <property type="nucleotide sequence ID" value="NZ_JAPDPI010000004.1"/>
</dbReference>
<proteinExistence type="predicted"/>
<dbReference type="AlphaFoldDB" id="A0AAE3SIP3"/>
<evidence type="ECO:0000313" key="5">
    <source>
        <dbReference type="Proteomes" id="UP001207408"/>
    </source>
</evidence>
<dbReference type="PANTHER" id="PTHR43158:SF2">
    <property type="entry name" value="SKFA PEPTIDE EXPORT ATP-BINDING PROTEIN SKFE"/>
    <property type="match status" value="1"/>
</dbReference>
<dbReference type="EMBL" id="JAPDPI010000004">
    <property type="protein sequence ID" value="MCW3804653.1"/>
    <property type="molecule type" value="Genomic_DNA"/>
</dbReference>
<dbReference type="SMART" id="SM00382">
    <property type="entry name" value="AAA"/>
    <property type="match status" value="1"/>
</dbReference>